<protein>
    <submittedName>
        <fullName evidence="5">Peptidase M20</fullName>
    </submittedName>
</protein>
<evidence type="ECO:0000313" key="6">
    <source>
        <dbReference type="Proteomes" id="UP000189761"/>
    </source>
</evidence>
<gene>
    <name evidence="5" type="ORF">BWZ43_05285</name>
</gene>
<dbReference type="Pfam" id="PF07687">
    <property type="entry name" value="M20_dimer"/>
    <property type="match status" value="1"/>
</dbReference>
<proteinExistence type="predicted"/>
<keyword evidence="3" id="KW-0378">Hydrolase</keyword>
<evidence type="ECO:0000259" key="4">
    <source>
        <dbReference type="Pfam" id="PF07687"/>
    </source>
</evidence>
<evidence type="ECO:0000256" key="3">
    <source>
        <dbReference type="ARBA" id="ARBA00022801"/>
    </source>
</evidence>
<evidence type="ECO:0000256" key="1">
    <source>
        <dbReference type="ARBA" id="ARBA00022670"/>
    </source>
</evidence>
<feature type="domain" description="Peptidase M20 dimerisation" evidence="4">
    <location>
        <begin position="190"/>
        <end position="346"/>
    </location>
</feature>
<dbReference type="InterPro" id="IPR051458">
    <property type="entry name" value="Cyt/Met_Dipeptidase"/>
</dbReference>
<dbReference type="SUPFAM" id="SSF53187">
    <property type="entry name" value="Zn-dependent exopeptidases"/>
    <property type="match status" value="1"/>
</dbReference>
<dbReference type="InterPro" id="IPR002933">
    <property type="entry name" value="Peptidase_M20"/>
</dbReference>
<sequence length="447" mass="50509">MEKVFRYIEDHADMYLDWLIEACNQPSVSAQNRGMVEMKELVKRFLNMINVEVEEITTDGYPIIYGELEEGHNKTLTFYNHYDVQPEDPIDHWKSPPFEASIREGKIFARGVADNKGNLIARICAVHAYQQIYGKVPINLKFIFEGEEEVGSPHLEFFAKEHPNKLKTNGIIWEGGSREVESKRPHIGLGVKGICYVELTCKGADMDLHSSEAAIIENPAWRLIWALSTLKNEQEEILIEGFYDDIVPLSDLDKKFIGSMIYDEEATKKLYGISKFLKNVSGDALKESLTADPTCTICGIESGYIGEGSKTVLPSIARVKLDFRLVPNQSPEKIAQLLRNHLDKHGFTDIEIKQAHGLHPFNTDPNHPFVNTVLKSMDEVYQEPPVILRNLAGSSPMYKMLKNTNIPAVQIGVANLQSNYHAPNENIFIDDYIQGIKVTAAVINNFR</sequence>
<dbReference type="Gene3D" id="3.40.630.10">
    <property type="entry name" value="Zn peptidases"/>
    <property type="match status" value="1"/>
</dbReference>
<reference evidence="5 6" key="1">
    <citation type="submission" date="2017-01" db="EMBL/GenBank/DDBJ databases">
        <title>Draft genome sequence of Bacillus oleronius.</title>
        <authorList>
            <person name="Allam M."/>
        </authorList>
    </citation>
    <scope>NUCLEOTIDE SEQUENCE [LARGE SCALE GENOMIC DNA]</scope>
    <source>
        <strain evidence="5 6">DSM 9356</strain>
    </source>
</reference>
<dbReference type="RefSeq" id="WP_078109643.1">
    <property type="nucleotide sequence ID" value="NZ_CP065424.1"/>
</dbReference>
<dbReference type="Gene3D" id="3.30.70.360">
    <property type="match status" value="1"/>
</dbReference>
<dbReference type="AlphaFoldDB" id="A0A8E2IA12"/>
<dbReference type="PANTHER" id="PTHR43270:SF8">
    <property type="entry name" value="DI- AND TRIPEPTIDASE DUG2-RELATED"/>
    <property type="match status" value="1"/>
</dbReference>
<keyword evidence="6" id="KW-1185">Reference proteome</keyword>
<keyword evidence="2" id="KW-0479">Metal-binding</keyword>
<dbReference type="InterPro" id="IPR011650">
    <property type="entry name" value="Peptidase_M20_dimer"/>
</dbReference>
<dbReference type="GO" id="GO:0006508">
    <property type="term" value="P:proteolysis"/>
    <property type="evidence" value="ECO:0007669"/>
    <property type="project" value="UniProtKB-KW"/>
</dbReference>
<dbReference type="CDD" id="cd05681">
    <property type="entry name" value="M20_dipept_Sso-CP2"/>
    <property type="match status" value="1"/>
</dbReference>
<organism evidence="5 6">
    <name type="scientific">Heyndrickxia oleronia</name>
    <dbReference type="NCBI Taxonomy" id="38875"/>
    <lineage>
        <taxon>Bacteria</taxon>
        <taxon>Bacillati</taxon>
        <taxon>Bacillota</taxon>
        <taxon>Bacilli</taxon>
        <taxon>Bacillales</taxon>
        <taxon>Bacillaceae</taxon>
        <taxon>Heyndrickxia</taxon>
    </lineage>
</organism>
<keyword evidence="1" id="KW-0645">Protease</keyword>
<accession>A0A8E2IA12</accession>
<evidence type="ECO:0000256" key="2">
    <source>
        <dbReference type="ARBA" id="ARBA00022723"/>
    </source>
</evidence>
<dbReference type="GO" id="GO:0046872">
    <property type="term" value="F:metal ion binding"/>
    <property type="evidence" value="ECO:0007669"/>
    <property type="project" value="UniProtKB-KW"/>
</dbReference>
<dbReference type="EMBL" id="MTLA01000053">
    <property type="protein sequence ID" value="OOP69491.1"/>
    <property type="molecule type" value="Genomic_DNA"/>
</dbReference>
<dbReference type="Proteomes" id="UP000189761">
    <property type="component" value="Unassembled WGS sequence"/>
</dbReference>
<name>A0A8E2IA12_9BACI</name>
<dbReference type="Pfam" id="PF01546">
    <property type="entry name" value="Peptidase_M20"/>
    <property type="match status" value="1"/>
</dbReference>
<dbReference type="GO" id="GO:0008233">
    <property type="term" value="F:peptidase activity"/>
    <property type="evidence" value="ECO:0007669"/>
    <property type="project" value="UniProtKB-KW"/>
</dbReference>
<dbReference type="PANTHER" id="PTHR43270">
    <property type="entry name" value="BETA-ALA-HIS DIPEPTIDASE"/>
    <property type="match status" value="1"/>
</dbReference>
<comment type="caution">
    <text evidence="5">The sequence shown here is derived from an EMBL/GenBank/DDBJ whole genome shotgun (WGS) entry which is preliminary data.</text>
</comment>
<dbReference type="NCBIfam" id="NF005034">
    <property type="entry name" value="PRK06446.1"/>
    <property type="match status" value="1"/>
</dbReference>
<evidence type="ECO:0000313" key="5">
    <source>
        <dbReference type="EMBL" id="OOP69491.1"/>
    </source>
</evidence>